<dbReference type="AlphaFoldDB" id="A0A388S945"/>
<evidence type="ECO:0000256" key="9">
    <source>
        <dbReference type="ARBA" id="ARBA00049152"/>
    </source>
</evidence>
<evidence type="ECO:0000259" key="12">
    <source>
        <dbReference type="PROSITE" id="PS50989"/>
    </source>
</evidence>
<evidence type="ECO:0000256" key="2">
    <source>
        <dbReference type="ARBA" id="ARBA00022516"/>
    </source>
</evidence>
<accession>A0A388S945</accession>
<comment type="caution">
    <text evidence="13">The sequence shown here is derived from an EMBL/GenBank/DDBJ whole genome shotgun (WGS) entry which is preliminary data.</text>
</comment>
<dbReference type="GO" id="GO:0009317">
    <property type="term" value="C:acetyl-CoA carboxylase complex"/>
    <property type="evidence" value="ECO:0007669"/>
    <property type="project" value="InterPro"/>
</dbReference>
<dbReference type="GO" id="GO:0005524">
    <property type="term" value="F:ATP binding"/>
    <property type="evidence" value="ECO:0007669"/>
    <property type="project" value="UniProtKB-KW"/>
</dbReference>
<evidence type="ECO:0000256" key="10">
    <source>
        <dbReference type="HAMAP-Rule" id="MF_00823"/>
    </source>
</evidence>
<evidence type="ECO:0000256" key="4">
    <source>
        <dbReference type="ARBA" id="ARBA00022741"/>
    </source>
</evidence>
<comment type="catalytic activity">
    <reaction evidence="9 10">
        <text>N(6)-carboxybiotinyl-L-lysyl-[protein] + acetyl-CoA = N(6)-biotinyl-L-lysyl-[protein] + malonyl-CoA</text>
        <dbReference type="Rhea" id="RHEA:54728"/>
        <dbReference type="Rhea" id="RHEA-COMP:10505"/>
        <dbReference type="Rhea" id="RHEA-COMP:10506"/>
        <dbReference type="ChEBI" id="CHEBI:57288"/>
        <dbReference type="ChEBI" id="CHEBI:57384"/>
        <dbReference type="ChEBI" id="CHEBI:83144"/>
        <dbReference type="ChEBI" id="CHEBI:83145"/>
        <dbReference type="EC" id="2.1.3.15"/>
    </reaction>
</comment>
<feature type="compositionally biased region" description="Basic and acidic residues" evidence="11">
    <location>
        <begin position="364"/>
        <end position="376"/>
    </location>
</feature>
<dbReference type="GO" id="GO:0003989">
    <property type="term" value="F:acetyl-CoA carboxylase activity"/>
    <property type="evidence" value="ECO:0007669"/>
    <property type="project" value="InterPro"/>
</dbReference>
<reference evidence="13 14" key="1">
    <citation type="journal article" date="2018" name="Int. J. Syst. Evol. Microbiol.">
        <title>Mesosutterella multiformis gen. nov., sp. nov., a member of the family Sutterellaceae and Sutterella megalosphaeroides sp. nov., isolated from human faeces.</title>
        <authorList>
            <person name="Sakamoto M."/>
            <person name="Ikeyama N."/>
            <person name="Kunihiro T."/>
            <person name="Iino T."/>
            <person name="Yuki M."/>
            <person name="Ohkuma M."/>
        </authorList>
    </citation>
    <scope>NUCLEOTIDE SEQUENCE [LARGE SCALE GENOMIC DNA]</scope>
    <source>
        <strain evidence="13 14">4NBBH2</strain>
    </source>
</reference>
<feature type="domain" description="CoA carboxyltransferase C-terminal" evidence="12">
    <location>
        <begin position="40"/>
        <end position="294"/>
    </location>
</feature>
<evidence type="ECO:0000256" key="3">
    <source>
        <dbReference type="ARBA" id="ARBA00022679"/>
    </source>
</evidence>
<keyword evidence="4 10" id="KW-0547">Nucleotide-binding</keyword>
<evidence type="ECO:0000256" key="8">
    <source>
        <dbReference type="ARBA" id="ARBA00023160"/>
    </source>
</evidence>
<dbReference type="EC" id="2.1.3.15" evidence="10"/>
<dbReference type="PROSITE" id="PS50989">
    <property type="entry name" value="COA_CT_CTER"/>
    <property type="match status" value="1"/>
</dbReference>
<dbReference type="Gene3D" id="3.90.226.10">
    <property type="entry name" value="2-enoyl-CoA Hydratase, Chain A, domain 1"/>
    <property type="match status" value="1"/>
</dbReference>
<sequence>MKKTFLDFEKDIEALDEKIDELRSMQESDPSMDIGEEVDRLEQKSAELLKQTYAELTPWQISQVARHPNRPYTLDYIRMMFSDFYELHGDRRYSDDPAIVGGLARLGGDPVMVIGHQKGRDIKSRTYRNFGMANPEGYRKALRLMKLAEKFGLPIITFVDTPGAYPGIDAEKHGQSEAIGRNLVELTHISVPVITTIIGEGGSGGALAIAVADSVLMLQYSTYSVISPEGCASILWKDAGRASEAANALALTADRLKELKLIDEIVLEPMGGAHRDPELMAKTLRKNLTDRMKYLRRFTPEKLIARRLNRIMRYGEYETVTAAEAEKIRAEAIAARDAAKTAKIAEAKAEREAAAKTAAPAAPEAKEAADTKETKPAKSRAAKATGAASAEAAEKKEAN</sequence>
<comment type="similarity">
    <text evidence="10">Belongs to the AccA family.</text>
</comment>
<comment type="subcellular location">
    <subcellularLocation>
        <location evidence="10">Cytoplasm</location>
    </subcellularLocation>
</comment>
<dbReference type="GO" id="GO:0016743">
    <property type="term" value="F:carboxyl- or carbamoyltransferase activity"/>
    <property type="evidence" value="ECO:0007669"/>
    <property type="project" value="UniProtKB-UniRule"/>
</dbReference>
<evidence type="ECO:0000256" key="1">
    <source>
        <dbReference type="ARBA" id="ARBA00004956"/>
    </source>
</evidence>
<proteinExistence type="inferred from homology"/>
<evidence type="ECO:0000256" key="6">
    <source>
        <dbReference type="ARBA" id="ARBA00022840"/>
    </source>
</evidence>
<dbReference type="InterPro" id="IPR001095">
    <property type="entry name" value="Acetyl_CoA_COase_a_su"/>
</dbReference>
<dbReference type="NCBIfam" id="NF004344">
    <property type="entry name" value="PRK05724.1"/>
    <property type="match status" value="1"/>
</dbReference>
<dbReference type="OrthoDB" id="9808023at2"/>
<dbReference type="PRINTS" id="PR01069">
    <property type="entry name" value="ACCCTRFRASEA"/>
</dbReference>
<keyword evidence="3 10" id="KW-0808">Transferase</keyword>
<dbReference type="Proteomes" id="UP000266091">
    <property type="component" value="Unassembled WGS sequence"/>
</dbReference>
<dbReference type="InterPro" id="IPR029045">
    <property type="entry name" value="ClpP/crotonase-like_dom_sf"/>
</dbReference>
<feature type="region of interest" description="Disordered" evidence="11">
    <location>
        <begin position="345"/>
        <end position="399"/>
    </location>
</feature>
<dbReference type="GO" id="GO:0006633">
    <property type="term" value="P:fatty acid biosynthetic process"/>
    <property type="evidence" value="ECO:0007669"/>
    <property type="project" value="UniProtKB-KW"/>
</dbReference>
<dbReference type="NCBIfam" id="NF041504">
    <property type="entry name" value="AccA_sub"/>
    <property type="match status" value="1"/>
</dbReference>
<dbReference type="InterPro" id="IPR011763">
    <property type="entry name" value="COA_CT_C"/>
</dbReference>
<keyword evidence="14" id="KW-1185">Reference proteome</keyword>
<keyword evidence="10" id="KW-0963">Cytoplasm</keyword>
<feature type="compositionally biased region" description="Basic and acidic residues" evidence="11">
    <location>
        <begin position="345"/>
        <end position="354"/>
    </location>
</feature>
<dbReference type="UniPathway" id="UPA00655">
    <property type="reaction ID" value="UER00711"/>
</dbReference>
<dbReference type="PANTHER" id="PTHR42853:SF3">
    <property type="entry name" value="ACETYL-COENZYME A CARBOXYLASE CARBOXYL TRANSFERASE SUBUNIT ALPHA, CHLOROPLASTIC"/>
    <property type="match status" value="1"/>
</dbReference>
<protein>
    <recommendedName>
        <fullName evidence="10">Acetyl-coenzyme A carboxylase carboxyl transferase subunit alpha</fullName>
        <shortName evidence="10">ACCase subunit alpha</shortName>
        <shortName evidence="10">Acetyl-CoA carboxylase carboxyltransferase subunit alpha</shortName>
        <ecNumber evidence="10">2.1.3.15</ecNumber>
    </recommendedName>
</protein>
<evidence type="ECO:0000256" key="7">
    <source>
        <dbReference type="ARBA" id="ARBA00023098"/>
    </source>
</evidence>
<name>A0A388S945_9BURK</name>
<keyword evidence="2 10" id="KW-0444">Lipid biosynthesis</keyword>
<comment type="subunit">
    <text evidence="10">Acetyl-CoA carboxylase is a heterohexamer composed of biotin carboxyl carrier protein (AccB), biotin carboxylase (AccC) and two subunits each of ACCase subunit alpha (AccA) and ACCase subunit beta (AccD).</text>
</comment>
<dbReference type="NCBIfam" id="TIGR00513">
    <property type="entry name" value="accA"/>
    <property type="match status" value="1"/>
</dbReference>
<dbReference type="PANTHER" id="PTHR42853">
    <property type="entry name" value="ACETYL-COENZYME A CARBOXYLASE CARBOXYL TRANSFERASE SUBUNIT ALPHA"/>
    <property type="match status" value="1"/>
</dbReference>
<dbReference type="HAMAP" id="MF_00823">
    <property type="entry name" value="AcetylCoA_CT_alpha"/>
    <property type="match status" value="1"/>
</dbReference>
<keyword evidence="7 10" id="KW-0443">Lipid metabolism</keyword>
<evidence type="ECO:0000256" key="11">
    <source>
        <dbReference type="SAM" id="MobiDB-lite"/>
    </source>
</evidence>
<evidence type="ECO:0000256" key="5">
    <source>
        <dbReference type="ARBA" id="ARBA00022832"/>
    </source>
</evidence>
<dbReference type="GO" id="GO:2001295">
    <property type="term" value="P:malonyl-CoA biosynthetic process"/>
    <property type="evidence" value="ECO:0007669"/>
    <property type="project" value="UniProtKB-UniRule"/>
</dbReference>
<evidence type="ECO:0000313" key="14">
    <source>
        <dbReference type="Proteomes" id="UP000266091"/>
    </source>
</evidence>
<feature type="compositionally biased region" description="Low complexity" evidence="11">
    <location>
        <begin position="382"/>
        <end position="391"/>
    </location>
</feature>
<comment type="pathway">
    <text evidence="1 10">Lipid metabolism; malonyl-CoA biosynthesis; malonyl-CoA from acetyl-CoA: step 1/1.</text>
</comment>
<dbReference type="SUPFAM" id="SSF52096">
    <property type="entry name" value="ClpP/crotonase"/>
    <property type="match status" value="1"/>
</dbReference>
<comment type="function">
    <text evidence="10">Component of the acetyl coenzyme A carboxylase (ACC) complex. First, biotin carboxylase catalyzes the carboxylation of biotin on its carrier protein (BCCP) and then the CO(2) group is transferred by the carboxyltransferase to acetyl-CoA to form malonyl-CoA.</text>
</comment>
<keyword evidence="8 10" id="KW-0275">Fatty acid biosynthesis</keyword>
<keyword evidence="6 10" id="KW-0067">ATP-binding</keyword>
<organism evidence="13 14">
    <name type="scientific">Mesosutterella multiformis</name>
    <dbReference type="NCBI Taxonomy" id="2259133"/>
    <lineage>
        <taxon>Bacteria</taxon>
        <taxon>Pseudomonadati</taxon>
        <taxon>Pseudomonadota</taxon>
        <taxon>Betaproteobacteria</taxon>
        <taxon>Burkholderiales</taxon>
        <taxon>Sutterellaceae</taxon>
        <taxon>Mesosutterella</taxon>
    </lineage>
</organism>
<dbReference type="EMBL" id="BGZJ01000001">
    <property type="protein sequence ID" value="GBO92788.1"/>
    <property type="molecule type" value="Genomic_DNA"/>
</dbReference>
<evidence type="ECO:0000313" key="13">
    <source>
        <dbReference type="EMBL" id="GBO92788.1"/>
    </source>
</evidence>
<dbReference type="Pfam" id="PF03255">
    <property type="entry name" value="ACCA"/>
    <property type="match status" value="1"/>
</dbReference>
<gene>
    <name evidence="10 13" type="primary">accA</name>
    <name evidence="13" type="ORF">MESMUL_01420</name>
</gene>
<keyword evidence="5 10" id="KW-0276">Fatty acid metabolism</keyword>